<proteinExistence type="predicted"/>
<evidence type="ECO:0000259" key="8">
    <source>
        <dbReference type="PROSITE" id="PS50048"/>
    </source>
</evidence>
<protein>
    <recommendedName>
        <fullName evidence="8">Zn(2)-C6 fungal-type domain-containing protein</fullName>
    </recommendedName>
</protein>
<keyword evidence="1" id="KW-0479">Metal-binding</keyword>
<reference evidence="9" key="1">
    <citation type="submission" date="2021-03" db="EMBL/GenBank/DDBJ databases">
        <authorList>
            <person name="Tagirdzhanova G."/>
        </authorList>
    </citation>
    <scope>NUCLEOTIDE SEQUENCE</scope>
</reference>
<dbReference type="Gene3D" id="4.10.240.10">
    <property type="entry name" value="Zn(2)-C6 fungal-type DNA-binding domain"/>
    <property type="match status" value="1"/>
</dbReference>
<organism evidence="9 10">
    <name type="scientific">Heterodermia speciosa</name>
    <dbReference type="NCBI Taxonomy" id="116794"/>
    <lineage>
        <taxon>Eukaryota</taxon>
        <taxon>Fungi</taxon>
        <taxon>Dikarya</taxon>
        <taxon>Ascomycota</taxon>
        <taxon>Pezizomycotina</taxon>
        <taxon>Lecanoromycetes</taxon>
        <taxon>OSLEUM clade</taxon>
        <taxon>Lecanoromycetidae</taxon>
        <taxon>Caliciales</taxon>
        <taxon>Physciaceae</taxon>
        <taxon>Heterodermia</taxon>
    </lineage>
</organism>
<evidence type="ECO:0000256" key="4">
    <source>
        <dbReference type="ARBA" id="ARBA00023125"/>
    </source>
</evidence>
<dbReference type="OrthoDB" id="4236860at2759"/>
<dbReference type="GO" id="GO:0005634">
    <property type="term" value="C:nucleus"/>
    <property type="evidence" value="ECO:0007669"/>
    <property type="project" value="TreeGrafter"/>
</dbReference>
<keyword evidence="5" id="KW-0804">Transcription</keyword>
<keyword evidence="10" id="KW-1185">Reference proteome</keyword>
<feature type="domain" description="Zn(2)-C6 fungal-type" evidence="8">
    <location>
        <begin position="31"/>
        <end position="63"/>
    </location>
</feature>
<dbReference type="SUPFAM" id="SSF57701">
    <property type="entry name" value="Zn2/Cys6 DNA-binding domain"/>
    <property type="match status" value="1"/>
</dbReference>
<comment type="caution">
    <text evidence="9">The sequence shown here is derived from an EMBL/GenBank/DDBJ whole genome shotgun (WGS) entry which is preliminary data.</text>
</comment>
<evidence type="ECO:0000256" key="7">
    <source>
        <dbReference type="SAM" id="MobiDB-lite"/>
    </source>
</evidence>
<evidence type="ECO:0000313" key="10">
    <source>
        <dbReference type="Proteomes" id="UP000664521"/>
    </source>
</evidence>
<evidence type="ECO:0000256" key="3">
    <source>
        <dbReference type="ARBA" id="ARBA00023015"/>
    </source>
</evidence>
<dbReference type="GO" id="GO:0006351">
    <property type="term" value="P:DNA-templated transcription"/>
    <property type="evidence" value="ECO:0007669"/>
    <property type="project" value="InterPro"/>
</dbReference>
<feature type="region of interest" description="Disordered" evidence="7">
    <location>
        <begin position="1"/>
        <end position="20"/>
    </location>
</feature>
<dbReference type="PROSITE" id="PS00463">
    <property type="entry name" value="ZN2_CY6_FUNGAL_1"/>
    <property type="match status" value="1"/>
</dbReference>
<dbReference type="AlphaFoldDB" id="A0A8H3EBZ3"/>
<evidence type="ECO:0000313" key="9">
    <source>
        <dbReference type="EMBL" id="CAF9902835.1"/>
    </source>
</evidence>
<keyword evidence="4" id="KW-0238">DNA-binding</keyword>
<name>A0A8H3EBZ3_9LECA</name>
<keyword evidence="2" id="KW-0862">Zinc</keyword>
<dbReference type="SMART" id="SM00066">
    <property type="entry name" value="GAL4"/>
    <property type="match status" value="1"/>
</dbReference>
<keyword evidence="6" id="KW-0539">Nucleus</keyword>
<dbReference type="InterPro" id="IPR001138">
    <property type="entry name" value="Zn2Cys6_DnaBD"/>
</dbReference>
<dbReference type="InterPro" id="IPR007219">
    <property type="entry name" value="XnlR_reg_dom"/>
</dbReference>
<dbReference type="Pfam" id="PF04082">
    <property type="entry name" value="Fungal_trans"/>
    <property type="match status" value="1"/>
</dbReference>
<dbReference type="PANTHER" id="PTHR31944">
    <property type="entry name" value="HEME-RESPONSIVE ZINC FINGER TRANSCRIPTION FACTOR HAP1"/>
    <property type="match status" value="1"/>
</dbReference>
<evidence type="ECO:0000256" key="6">
    <source>
        <dbReference type="ARBA" id="ARBA00023242"/>
    </source>
</evidence>
<feature type="compositionally biased region" description="Polar residues" evidence="7">
    <location>
        <begin position="1"/>
        <end position="18"/>
    </location>
</feature>
<dbReference type="PROSITE" id="PS50048">
    <property type="entry name" value="ZN2_CY6_FUNGAL_2"/>
    <property type="match status" value="1"/>
</dbReference>
<dbReference type="Proteomes" id="UP000664521">
    <property type="component" value="Unassembled WGS sequence"/>
</dbReference>
<dbReference type="GO" id="GO:0000978">
    <property type="term" value="F:RNA polymerase II cis-regulatory region sequence-specific DNA binding"/>
    <property type="evidence" value="ECO:0007669"/>
    <property type="project" value="TreeGrafter"/>
</dbReference>
<dbReference type="CDD" id="cd00067">
    <property type="entry name" value="GAL4"/>
    <property type="match status" value="1"/>
</dbReference>
<feature type="region of interest" description="Disordered" evidence="7">
    <location>
        <begin position="72"/>
        <end position="96"/>
    </location>
</feature>
<sequence>METSIDGNTRLSVSQAASAQGARKRKRKVLSCFACRSRKLKCDRNYPSCARCEKAGQVADCYYDDVPMEGMASRSKSKVPDPRTTAMHSSTPSPMVSSVASKLLNTVASPQSSQVQESRIKYLERRVALLEHRRIPSTNTLGDQEQLGISIADDPDTCDDYHILTDQQMNEEPIVFRGKEFKTRYYGPSNPISTADYFPGLRDFMKSAVDSHPRVTSVEKDLKVIIARHKRAKRSEHNEYRNDSELLALLPDKTVTDRYITEYFATLETTYRVLHQPTFCRDYENLWGNHAQNSSGTVVLVLLVIAILSCSSPEIDSLKFTGNYTSAREAALRLIDVCESWLNKQSHKHLTLTTIQVYCLLFLAKQVNLWKRKRLWTAAGSLVRFGMSAGLHRNSDLLNKKISFFAQEMRRRLWATMIELELQESIDRGMPAISAGLSFDCGLPTSIDDRDLCVKSTGPVSSKRLEDFTATSFLQASQKSLGLRATLNSLVNGSSEDMSYSDVMAYDERIRQHIRQIPEWDIGDDPMLQGEANQRLPDGGTWEKVHKQHTTADTLTEALDATSEMVSSEASPAEGLSAVTGSQFNSLLAKTLLELQLEQFLILLHSPFARRDQSNPRYQGSVMICYGAAHRIIELHSKLLATGNSLLLLLRNDVIRAAFTICHNISLSCSAGGKH</sequence>
<evidence type="ECO:0000256" key="2">
    <source>
        <dbReference type="ARBA" id="ARBA00022833"/>
    </source>
</evidence>
<dbReference type="InterPro" id="IPR051430">
    <property type="entry name" value="Fungal_TF_Env_Response"/>
</dbReference>
<gene>
    <name evidence="9" type="ORF">HETSPECPRED_000028</name>
</gene>
<feature type="compositionally biased region" description="Polar residues" evidence="7">
    <location>
        <begin position="86"/>
        <end position="96"/>
    </location>
</feature>
<evidence type="ECO:0000256" key="1">
    <source>
        <dbReference type="ARBA" id="ARBA00022723"/>
    </source>
</evidence>
<dbReference type="PANTHER" id="PTHR31944:SF130">
    <property type="entry name" value="ZN(II)2CYS6 TRANSCRIPTION FACTO (EUROFUNG)"/>
    <property type="match status" value="1"/>
</dbReference>
<dbReference type="GO" id="GO:0001228">
    <property type="term" value="F:DNA-binding transcription activator activity, RNA polymerase II-specific"/>
    <property type="evidence" value="ECO:0007669"/>
    <property type="project" value="TreeGrafter"/>
</dbReference>
<dbReference type="Pfam" id="PF00172">
    <property type="entry name" value="Zn_clus"/>
    <property type="match status" value="1"/>
</dbReference>
<dbReference type="GO" id="GO:0008270">
    <property type="term" value="F:zinc ion binding"/>
    <property type="evidence" value="ECO:0007669"/>
    <property type="project" value="InterPro"/>
</dbReference>
<evidence type="ECO:0000256" key="5">
    <source>
        <dbReference type="ARBA" id="ARBA00023163"/>
    </source>
</evidence>
<dbReference type="InterPro" id="IPR036864">
    <property type="entry name" value="Zn2-C6_fun-type_DNA-bd_sf"/>
</dbReference>
<keyword evidence="3" id="KW-0805">Transcription regulation</keyword>
<dbReference type="CDD" id="cd12148">
    <property type="entry name" value="fungal_TF_MHR"/>
    <property type="match status" value="1"/>
</dbReference>
<accession>A0A8H3EBZ3</accession>
<dbReference type="EMBL" id="CAJPDS010000001">
    <property type="protein sequence ID" value="CAF9902835.1"/>
    <property type="molecule type" value="Genomic_DNA"/>
</dbReference>